<evidence type="ECO:0000313" key="1">
    <source>
        <dbReference type="EMBL" id="KAF9918143.1"/>
    </source>
</evidence>
<dbReference type="EMBL" id="JAAAHW010011682">
    <property type="protein sequence ID" value="KAF9918143.1"/>
    <property type="molecule type" value="Genomic_DNA"/>
</dbReference>
<proteinExistence type="predicted"/>
<name>A0A9P6LRB3_9FUNG</name>
<keyword evidence="2" id="KW-1185">Reference proteome</keyword>
<feature type="non-terminal residue" evidence="1">
    <location>
        <position position="230"/>
    </location>
</feature>
<dbReference type="AlphaFoldDB" id="A0A9P6LRB3"/>
<accession>A0A9P6LRB3</accession>
<gene>
    <name evidence="1" type="ORF">BGZ65_012584</name>
</gene>
<dbReference type="OrthoDB" id="2435910at2759"/>
<evidence type="ECO:0000313" key="2">
    <source>
        <dbReference type="Proteomes" id="UP000749646"/>
    </source>
</evidence>
<dbReference type="Proteomes" id="UP000749646">
    <property type="component" value="Unassembled WGS sequence"/>
</dbReference>
<comment type="caution">
    <text evidence="1">The sequence shown here is derived from an EMBL/GenBank/DDBJ whole genome shotgun (WGS) entry which is preliminary data.</text>
</comment>
<feature type="non-terminal residue" evidence="1">
    <location>
        <position position="1"/>
    </location>
</feature>
<sequence length="230" mass="26906">AKIFNVWKLKNRRGMTDIEKAKLLEKIGDYRLENDNADDVEPALKNFRYLVRGEAIFDLLQEFSPKMRTHDFTNKVKTELQFIWSAFDQMRLHWAHGYLSKKQLEGWLLAFLYAPLLSALQCIEGTHLQMTEKKPKHGADKENDVRHDAILYYEVMHLDLLTMEAKRHAQPAAQKKDVEKLEKSLASNLLMAERKTNKECKSLLRTYGILVSGFEITIFEARYNDEKCIL</sequence>
<protein>
    <submittedName>
        <fullName evidence="1">Uncharacterized protein</fullName>
    </submittedName>
</protein>
<reference evidence="1" key="1">
    <citation type="journal article" date="2020" name="Fungal Divers.">
        <title>Resolving the Mortierellaceae phylogeny through synthesis of multi-gene phylogenetics and phylogenomics.</title>
        <authorList>
            <person name="Vandepol N."/>
            <person name="Liber J."/>
            <person name="Desiro A."/>
            <person name="Na H."/>
            <person name="Kennedy M."/>
            <person name="Barry K."/>
            <person name="Grigoriev I.V."/>
            <person name="Miller A.N."/>
            <person name="O'Donnell K."/>
            <person name="Stajich J.E."/>
            <person name="Bonito G."/>
        </authorList>
    </citation>
    <scope>NUCLEOTIDE SEQUENCE</scope>
    <source>
        <strain evidence="1">MES-2147</strain>
    </source>
</reference>
<organism evidence="1 2">
    <name type="scientific">Modicella reniformis</name>
    <dbReference type="NCBI Taxonomy" id="1440133"/>
    <lineage>
        <taxon>Eukaryota</taxon>
        <taxon>Fungi</taxon>
        <taxon>Fungi incertae sedis</taxon>
        <taxon>Mucoromycota</taxon>
        <taxon>Mortierellomycotina</taxon>
        <taxon>Mortierellomycetes</taxon>
        <taxon>Mortierellales</taxon>
        <taxon>Mortierellaceae</taxon>
        <taxon>Modicella</taxon>
    </lineage>
</organism>